<dbReference type="EMBL" id="JBHTJO010000001">
    <property type="protein sequence ID" value="MFD0987391.1"/>
    <property type="molecule type" value="Genomic_DNA"/>
</dbReference>
<evidence type="ECO:0000256" key="11">
    <source>
        <dbReference type="ARBA" id="ARBA00022692"/>
    </source>
</evidence>
<evidence type="ECO:0000256" key="4">
    <source>
        <dbReference type="ARBA" id="ARBA00010441"/>
    </source>
</evidence>
<feature type="transmembrane region" description="Helical" evidence="20">
    <location>
        <begin position="122"/>
        <end position="141"/>
    </location>
</feature>
<evidence type="ECO:0000256" key="5">
    <source>
        <dbReference type="ARBA" id="ARBA00013195"/>
    </source>
</evidence>
<dbReference type="InterPro" id="IPR000462">
    <property type="entry name" value="CDP-OH_P_trans"/>
</dbReference>
<evidence type="ECO:0000256" key="2">
    <source>
        <dbReference type="ARBA" id="ARBA00001936"/>
    </source>
</evidence>
<comment type="caution">
    <text evidence="21">The sequence shown here is derived from an EMBL/GenBank/DDBJ whole genome shotgun (WGS) entry which is preliminary data.</text>
</comment>
<comment type="subcellular location">
    <subcellularLocation>
        <location evidence="3">Cell inner membrane</location>
        <topology evidence="3">Multi-pass membrane protein</topology>
    </subcellularLocation>
</comment>
<evidence type="ECO:0000256" key="16">
    <source>
        <dbReference type="ARBA" id="ARBA00023211"/>
    </source>
</evidence>
<gene>
    <name evidence="21" type="ORF">ACFQ2F_09820</name>
</gene>
<dbReference type="PIRSF" id="PIRSF000851">
    <property type="entry name" value="PcS"/>
    <property type="match status" value="1"/>
</dbReference>
<keyword evidence="11 20" id="KW-0812">Transmembrane</keyword>
<dbReference type="EC" id="2.7.8.24" evidence="5"/>
<keyword evidence="13" id="KW-0443">Lipid metabolism</keyword>
<dbReference type="InterPro" id="IPR043130">
    <property type="entry name" value="CDP-OH_PTrfase_TM_dom"/>
</dbReference>
<dbReference type="Pfam" id="PF01066">
    <property type="entry name" value="CDP-OH_P_transf"/>
    <property type="match status" value="1"/>
</dbReference>
<dbReference type="RefSeq" id="WP_379089272.1">
    <property type="nucleotide sequence ID" value="NZ_JBHTJO010000001.1"/>
</dbReference>
<keyword evidence="7" id="KW-1003">Cell membrane</keyword>
<dbReference type="Proteomes" id="UP001597102">
    <property type="component" value="Unassembled WGS sequence"/>
</dbReference>
<comment type="similarity">
    <text evidence="4">Belongs to the CDP-alcohol phosphatidyltransferase class-I family.</text>
</comment>
<keyword evidence="14 20" id="KW-0472">Membrane</keyword>
<reference evidence="22" key="1">
    <citation type="journal article" date="2019" name="Int. J. Syst. Evol. Microbiol.">
        <title>The Global Catalogue of Microorganisms (GCM) 10K type strain sequencing project: providing services to taxonomists for standard genome sequencing and annotation.</title>
        <authorList>
            <consortium name="The Broad Institute Genomics Platform"/>
            <consortium name="The Broad Institute Genome Sequencing Center for Infectious Disease"/>
            <person name="Wu L."/>
            <person name="Ma J."/>
        </authorList>
    </citation>
    <scope>NUCLEOTIDE SEQUENCE [LARGE SCALE GENOMIC DNA]</scope>
    <source>
        <strain evidence="22">CCUG 61697</strain>
    </source>
</reference>
<evidence type="ECO:0000313" key="21">
    <source>
        <dbReference type="EMBL" id="MFD0987391.1"/>
    </source>
</evidence>
<sequence>MRAAAVHVLTATGACLALLAILAAADGNWQLMFAWLGLALFVDGIDGPLARRYGTKEHLARWSGDDLDNIVDYLTYAFVPAFALAMSDLLPGGTALIAGFAILLSSLFHFSDSKSKTKSNEFVGFPAVWNVVALFLFAFGLPPWANLTIVLILAVLTFVPTPYVHPVRSERLRLISIAVTLLWLVAAAASLLHDFPSPLWIKILLLGTGLYFAIAGFFTARAAND</sequence>
<evidence type="ECO:0000256" key="19">
    <source>
        <dbReference type="ARBA" id="ARBA00037468"/>
    </source>
</evidence>
<evidence type="ECO:0000256" key="10">
    <source>
        <dbReference type="ARBA" id="ARBA00022679"/>
    </source>
</evidence>
<keyword evidence="15" id="KW-0594">Phospholipid biosynthesis</keyword>
<accession>A0ABW3JAX8</accession>
<evidence type="ECO:0000256" key="20">
    <source>
        <dbReference type="SAM" id="Phobius"/>
    </source>
</evidence>
<name>A0ABW3JAX8_9HYPH</name>
<evidence type="ECO:0000256" key="1">
    <source>
        <dbReference type="ARBA" id="ARBA00000958"/>
    </source>
</evidence>
<comment type="catalytic activity">
    <reaction evidence="1">
        <text>a CDP-1,2-diacyl-sn-glycerol + choline = a 1,2-diacyl-sn-glycero-3-phosphocholine + CMP + H(+)</text>
        <dbReference type="Rhea" id="RHEA:14597"/>
        <dbReference type="ChEBI" id="CHEBI:15354"/>
        <dbReference type="ChEBI" id="CHEBI:15378"/>
        <dbReference type="ChEBI" id="CHEBI:57643"/>
        <dbReference type="ChEBI" id="CHEBI:58332"/>
        <dbReference type="ChEBI" id="CHEBI:60377"/>
        <dbReference type="EC" id="2.7.8.24"/>
    </reaction>
</comment>
<keyword evidence="9" id="KW-0997">Cell inner membrane</keyword>
<evidence type="ECO:0000256" key="9">
    <source>
        <dbReference type="ARBA" id="ARBA00022519"/>
    </source>
</evidence>
<evidence type="ECO:0000256" key="13">
    <source>
        <dbReference type="ARBA" id="ARBA00023098"/>
    </source>
</evidence>
<keyword evidence="12 20" id="KW-1133">Transmembrane helix</keyword>
<evidence type="ECO:0000256" key="3">
    <source>
        <dbReference type="ARBA" id="ARBA00004429"/>
    </source>
</evidence>
<keyword evidence="10" id="KW-0808">Transferase</keyword>
<keyword evidence="16" id="KW-0464">Manganese</keyword>
<feature type="transmembrane region" description="Helical" evidence="20">
    <location>
        <begin position="199"/>
        <end position="220"/>
    </location>
</feature>
<evidence type="ECO:0000256" key="15">
    <source>
        <dbReference type="ARBA" id="ARBA00023209"/>
    </source>
</evidence>
<evidence type="ECO:0000256" key="7">
    <source>
        <dbReference type="ARBA" id="ARBA00022475"/>
    </source>
</evidence>
<evidence type="ECO:0000256" key="8">
    <source>
        <dbReference type="ARBA" id="ARBA00022516"/>
    </source>
</evidence>
<evidence type="ECO:0000256" key="12">
    <source>
        <dbReference type="ARBA" id="ARBA00022989"/>
    </source>
</evidence>
<dbReference type="PROSITE" id="PS51257">
    <property type="entry name" value="PROKAR_LIPOPROTEIN"/>
    <property type="match status" value="1"/>
</dbReference>
<feature type="transmembrane region" description="Helical" evidence="20">
    <location>
        <begin position="93"/>
        <end position="110"/>
    </location>
</feature>
<comment type="function">
    <text evidence="19">Condenses choline with CDP-diglyceride to produce phosphatidylcholine and CMP.</text>
</comment>
<dbReference type="InterPro" id="IPR026027">
    <property type="entry name" value="PcS"/>
</dbReference>
<evidence type="ECO:0000256" key="6">
    <source>
        <dbReference type="ARBA" id="ARBA00015623"/>
    </source>
</evidence>
<keyword evidence="17" id="KW-1208">Phospholipid metabolism</keyword>
<feature type="transmembrane region" description="Helical" evidence="20">
    <location>
        <begin position="147"/>
        <end position="165"/>
    </location>
</feature>
<evidence type="ECO:0000256" key="17">
    <source>
        <dbReference type="ARBA" id="ARBA00023264"/>
    </source>
</evidence>
<evidence type="ECO:0000256" key="18">
    <source>
        <dbReference type="ARBA" id="ARBA00033321"/>
    </source>
</evidence>
<evidence type="ECO:0000313" key="22">
    <source>
        <dbReference type="Proteomes" id="UP001597102"/>
    </source>
</evidence>
<protein>
    <recommendedName>
        <fullName evidence="6">Phosphatidylcholine synthase</fullName>
        <ecNumber evidence="5">2.7.8.24</ecNumber>
    </recommendedName>
    <alternativeName>
        <fullName evidence="18">CDP-diglyceride-choline O-phosphatidyltransferase</fullName>
    </alternativeName>
</protein>
<evidence type="ECO:0000256" key="14">
    <source>
        <dbReference type="ARBA" id="ARBA00023136"/>
    </source>
</evidence>
<proteinExistence type="inferred from homology"/>
<comment type="cofactor">
    <cofactor evidence="2">
        <name>Mn(2+)</name>
        <dbReference type="ChEBI" id="CHEBI:29035"/>
    </cofactor>
</comment>
<keyword evidence="8" id="KW-0444">Lipid biosynthesis</keyword>
<dbReference type="Gene3D" id="1.20.120.1760">
    <property type="match status" value="1"/>
</dbReference>
<keyword evidence="22" id="KW-1185">Reference proteome</keyword>
<feature type="transmembrane region" description="Helical" evidence="20">
    <location>
        <begin position="172"/>
        <end position="193"/>
    </location>
</feature>
<organism evidence="21 22">
    <name type="scientific">Methyloligella solikamskensis</name>
    <dbReference type="NCBI Taxonomy" id="1177756"/>
    <lineage>
        <taxon>Bacteria</taxon>
        <taxon>Pseudomonadati</taxon>
        <taxon>Pseudomonadota</taxon>
        <taxon>Alphaproteobacteria</taxon>
        <taxon>Hyphomicrobiales</taxon>
        <taxon>Hyphomicrobiaceae</taxon>
        <taxon>Methyloligella</taxon>
    </lineage>
</organism>